<evidence type="ECO:0000313" key="2">
    <source>
        <dbReference type="EMBL" id="SHF28982.1"/>
    </source>
</evidence>
<dbReference type="PANTHER" id="PTHR42972">
    <property type="entry name" value="TOL-PAL SYSTEM PROTEIN TOLB"/>
    <property type="match status" value="1"/>
</dbReference>
<organism evidence="2 3">
    <name type="scientific">Modicisalibacter ilicicola DSM 19980</name>
    <dbReference type="NCBI Taxonomy" id="1121942"/>
    <lineage>
        <taxon>Bacteria</taxon>
        <taxon>Pseudomonadati</taxon>
        <taxon>Pseudomonadota</taxon>
        <taxon>Gammaproteobacteria</taxon>
        <taxon>Oceanospirillales</taxon>
        <taxon>Halomonadaceae</taxon>
        <taxon>Modicisalibacter</taxon>
    </lineage>
</organism>
<dbReference type="PANTHER" id="PTHR42972:SF8">
    <property type="entry name" value="POLYHYDROXYBUTYRATE DEPOLYMERASE"/>
    <property type="match status" value="1"/>
</dbReference>
<reference evidence="2 3" key="1">
    <citation type="submission" date="2016-11" db="EMBL/GenBank/DDBJ databases">
        <authorList>
            <person name="Jaros S."/>
            <person name="Januszkiewicz K."/>
            <person name="Wedrychowicz H."/>
        </authorList>
    </citation>
    <scope>NUCLEOTIDE SEQUENCE [LARGE SCALE GENOMIC DNA]</scope>
    <source>
        <strain evidence="2 3">DSM 19980</strain>
    </source>
</reference>
<sequence>MTFPIALLLVWLTLPASAVAAEDAKASPLAVLDIEPEAISVMGVSSGGYMATQLAVAWPERFSGLAVFAAGPWGCAQGTLALALTQCMNTRLGLPDLATLENRHAAYLEKNQVGSPGALARQRVYLWHGQHDEVVDPRLTELLAEQYREWLETPESQLEVVYSEVAAHGWPVAANASEGADLAPCTQGGSPYLLRCNFDGAGQALEWLYPERLEAPRGDGRGMLMRFDQTAFHEGGLAEEGYVYIPKTCEEGAPCALTVALHGCSMGSAQIGETFVRHSGLNAWAAENQLVVLYPQARPSLPNPKGCWDWWGYDESSWQRDPGYDSRQGQQIQALKAMVDHIAGKPQ</sequence>
<protein>
    <submittedName>
        <fullName evidence="2">Esterase PHB depolymerase</fullName>
    </submittedName>
</protein>
<dbReference type="InterPro" id="IPR029058">
    <property type="entry name" value="AB_hydrolase_fold"/>
</dbReference>
<evidence type="ECO:0000256" key="1">
    <source>
        <dbReference type="SAM" id="SignalP"/>
    </source>
</evidence>
<name>A0A1M5AGG4_9GAMM</name>
<dbReference type="EMBL" id="FQUJ01000009">
    <property type="protein sequence ID" value="SHF28982.1"/>
    <property type="molecule type" value="Genomic_DNA"/>
</dbReference>
<gene>
    <name evidence="2" type="ORF">SAMN02745148_02242</name>
</gene>
<dbReference type="SUPFAM" id="SSF53474">
    <property type="entry name" value="alpha/beta-Hydrolases"/>
    <property type="match status" value="1"/>
</dbReference>
<dbReference type="STRING" id="1121942.SAMN02745148_02242"/>
<keyword evidence="1" id="KW-0732">Signal</keyword>
<feature type="chain" id="PRO_5012567390" evidence="1">
    <location>
        <begin position="21"/>
        <end position="347"/>
    </location>
</feature>
<dbReference type="AlphaFoldDB" id="A0A1M5AGG4"/>
<accession>A0A1M5AGG4</accession>
<proteinExistence type="predicted"/>
<keyword evidence="3" id="KW-1185">Reference proteome</keyword>
<dbReference type="Gene3D" id="3.40.50.1820">
    <property type="entry name" value="alpha/beta hydrolase"/>
    <property type="match status" value="2"/>
</dbReference>
<dbReference type="Proteomes" id="UP000184346">
    <property type="component" value="Unassembled WGS sequence"/>
</dbReference>
<dbReference type="RefSeq" id="WP_072822829.1">
    <property type="nucleotide sequence ID" value="NZ_FQUJ01000009.1"/>
</dbReference>
<dbReference type="OrthoDB" id="505233at2"/>
<feature type="signal peptide" evidence="1">
    <location>
        <begin position="1"/>
        <end position="20"/>
    </location>
</feature>
<evidence type="ECO:0000313" key="3">
    <source>
        <dbReference type="Proteomes" id="UP000184346"/>
    </source>
</evidence>